<dbReference type="InterPro" id="IPR011992">
    <property type="entry name" value="EF-hand-dom_pair"/>
</dbReference>
<dbReference type="Gramene" id="AET1Gv20462200.9">
    <property type="protein sequence ID" value="AET1Gv20462200.9"/>
    <property type="gene ID" value="AET1Gv20462200"/>
</dbReference>
<reference evidence="1" key="4">
    <citation type="submission" date="2019-03" db="UniProtKB">
        <authorList>
            <consortium name="EnsemblPlants"/>
        </authorList>
    </citation>
    <scope>IDENTIFICATION</scope>
</reference>
<evidence type="ECO:0008006" key="3">
    <source>
        <dbReference type="Google" id="ProtNLM"/>
    </source>
</evidence>
<dbReference type="Proteomes" id="UP000015105">
    <property type="component" value="Chromosome 1D"/>
</dbReference>
<reference evidence="1" key="3">
    <citation type="journal article" date="2017" name="Nature">
        <title>Genome sequence of the progenitor of the wheat D genome Aegilops tauschii.</title>
        <authorList>
            <person name="Luo M.C."/>
            <person name="Gu Y.Q."/>
            <person name="Puiu D."/>
            <person name="Wang H."/>
            <person name="Twardziok S.O."/>
            <person name="Deal K.R."/>
            <person name="Huo N."/>
            <person name="Zhu T."/>
            <person name="Wang L."/>
            <person name="Wang Y."/>
            <person name="McGuire P.E."/>
            <person name="Liu S."/>
            <person name="Long H."/>
            <person name="Ramasamy R.K."/>
            <person name="Rodriguez J.C."/>
            <person name="Van S.L."/>
            <person name="Yuan L."/>
            <person name="Wang Z."/>
            <person name="Xia Z."/>
            <person name="Xiao L."/>
            <person name="Anderson O.D."/>
            <person name="Ouyang S."/>
            <person name="Liang Y."/>
            <person name="Zimin A.V."/>
            <person name="Pertea G."/>
            <person name="Qi P."/>
            <person name="Bennetzen J.L."/>
            <person name="Dai X."/>
            <person name="Dawson M.W."/>
            <person name="Muller H.G."/>
            <person name="Kugler K."/>
            <person name="Rivarola-Duarte L."/>
            <person name="Spannagl M."/>
            <person name="Mayer K.F.X."/>
            <person name="Lu F.H."/>
            <person name="Bevan M.W."/>
            <person name="Leroy P."/>
            <person name="Li P."/>
            <person name="You F.M."/>
            <person name="Sun Q."/>
            <person name="Liu Z."/>
            <person name="Lyons E."/>
            <person name="Wicker T."/>
            <person name="Salzberg S.L."/>
            <person name="Devos K.M."/>
            <person name="Dvorak J."/>
        </authorList>
    </citation>
    <scope>NUCLEOTIDE SEQUENCE [LARGE SCALE GENOMIC DNA]</scope>
    <source>
        <strain evidence="1">cv. AL8/78</strain>
    </source>
</reference>
<reference evidence="2" key="1">
    <citation type="journal article" date="2014" name="Science">
        <title>Ancient hybridizations among the ancestral genomes of bread wheat.</title>
        <authorList>
            <consortium name="International Wheat Genome Sequencing Consortium,"/>
            <person name="Marcussen T."/>
            <person name="Sandve S.R."/>
            <person name="Heier L."/>
            <person name="Spannagl M."/>
            <person name="Pfeifer M."/>
            <person name="Jakobsen K.S."/>
            <person name="Wulff B.B."/>
            <person name="Steuernagel B."/>
            <person name="Mayer K.F."/>
            <person name="Olsen O.A."/>
        </authorList>
    </citation>
    <scope>NUCLEOTIDE SEQUENCE [LARGE SCALE GENOMIC DNA]</scope>
    <source>
        <strain evidence="2">cv. AL8/78</strain>
    </source>
</reference>
<sequence length="109" mass="12747">CMYIHFQLEPLAYRRMDFEEFRAATISPYQLEASSMWDEIASTAFECFEQEGNRVITIEELAQEMNLSSAAYSIVRDWIRPSDGKLSFIGYTKFLHGLTMRSSNARRHH</sequence>
<dbReference type="AlphaFoldDB" id="A0A452YLR6"/>
<protein>
    <recommendedName>
        <fullName evidence="3">EF-hand domain-containing protein</fullName>
    </recommendedName>
</protein>
<organism evidence="1 2">
    <name type="scientific">Aegilops tauschii subsp. strangulata</name>
    <name type="common">Goatgrass</name>
    <dbReference type="NCBI Taxonomy" id="200361"/>
    <lineage>
        <taxon>Eukaryota</taxon>
        <taxon>Viridiplantae</taxon>
        <taxon>Streptophyta</taxon>
        <taxon>Embryophyta</taxon>
        <taxon>Tracheophyta</taxon>
        <taxon>Spermatophyta</taxon>
        <taxon>Magnoliopsida</taxon>
        <taxon>Liliopsida</taxon>
        <taxon>Poales</taxon>
        <taxon>Poaceae</taxon>
        <taxon>BOP clade</taxon>
        <taxon>Pooideae</taxon>
        <taxon>Triticodae</taxon>
        <taxon>Triticeae</taxon>
        <taxon>Triticinae</taxon>
        <taxon>Aegilops</taxon>
    </lineage>
</organism>
<dbReference type="SUPFAM" id="SSF47473">
    <property type="entry name" value="EF-hand"/>
    <property type="match status" value="1"/>
</dbReference>
<accession>A0A452YLR6</accession>
<keyword evidence="2" id="KW-1185">Reference proteome</keyword>
<proteinExistence type="predicted"/>
<name>A0A452YLR6_AEGTS</name>
<dbReference type="Gene3D" id="1.10.238.10">
    <property type="entry name" value="EF-hand"/>
    <property type="match status" value="2"/>
</dbReference>
<reference evidence="2" key="2">
    <citation type="journal article" date="2017" name="Nat. Plants">
        <title>The Aegilops tauschii genome reveals multiple impacts of transposons.</title>
        <authorList>
            <person name="Zhao G."/>
            <person name="Zou C."/>
            <person name="Li K."/>
            <person name="Wang K."/>
            <person name="Li T."/>
            <person name="Gao L."/>
            <person name="Zhang X."/>
            <person name="Wang H."/>
            <person name="Yang Z."/>
            <person name="Liu X."/>
            <person name="Jiang W."/>
            <person name="Mao L."/>
            <person name="Kong X."/>
            <person name="Jiao Y."/>
            <person name="Jia J."/>
        </authorList>
    </citation>
    <scope>NUCLEOTIDE SEQUENCE [LARGE SCALE GENOMIC DNA]</scope>
    <source>
        <strain evidence="2">cv. AL8/78</strain>
    </source>
</reference>
<reference evidence="1" key="5">
    <citation type="journal article" date="2021" name="G3 (Bethesda)">
        <title>Aegilops tauschii genome assembly Aet v5.0 features greater sequence contiguity and improved annotation.</title>
        <authorList>
            <person name="Wang L."/>
            <person name="Zhu T."/>
            <person name="Rodriguez J.C."/>
            <person name="Deal K.R."/>
            <person name="Dubcovsky J."/>
            <person name="McGuire P.E."/>
            <person name="Lux T."/>
            <person name="Spannagl M."/>
            <person name="Mayer K.F.X."/>
            <person name="Baldrich P."/>
            <person name="Meyers B.C."/>
            <person name="Huo N."/>
            <person name="Gu Y.Q."/>
            <person name="Zhou H."/>
            <person name="Devos K.M."/>
            <person name="Bennetzen J.L."/>
            <person name="Unver T."/>
            <person name="Budak H."/>
            <person name="Gulick P.J."/>
            <person name="Galiba G."/>
            <person name="Kalapos B."/>
            <person name="Nelson D.R."/>
            <person name="Li P."/>
            <person name="You F.M."/>
            <person name="Luo M.C."/>
            <person name="Dvorak J."/>
        </authorList>
    </citation>
    <scope>NUCLEOTIDE SEQUENCE [LARGE SCALE GENOMIC DNA]</scope>
    <source>
        <strain evidence="1">cv. AL8/78</strain>
    </source>
</reference>
<evidence type="ECO:0000313" key="1">
    <source>
        <dbReference type="EnsemblPlants" id="AET1Gv20462200.9"/>
    </source>
</evidence>
<evidence type="ECO:0000313" key="2">
    <source>
        <dbReference type="Proteomes" id="UP000015105"/>
    </source>
</evidence>
<dbReference type="EnsemblPlants" id="AET1Gv20462200.9">
    <property type="protein sequence ID" value="AET1Gv20462200.9"/>
    <property type="gene ID" value="AET1Gv20462200"/>
</dbReference>